<sequence length="104" mass="12106">MKKTNSNDPFPNLILDKEEKLLEQSLATGEFEQDPHFKNTKKMLQEAASRYLELHHSKPVTLRIKQIDLIKIKAKARRKQIPYQTLLGALLHDFAQGERELVLK</sequence>
<evidence type="ECO:0008006" key="3">
    <source>
        <dbReference type="Google" id="ProtNLM"/>
    </source>
</evidence>
<organism evidence="1 2">
    <name type="scientific">Candidatus Woesebacteria bacterium GW2011_GWA1_41_13b</name>
    <dbReference type="NCBI Taxonomy" id="1618555"/>
    <lineage>
        <taxon>Bacteria</taxon>
        <taxon>Candidatus Woeseibacteriota</taxon>
    </lineage>
</organism>
<accession>A0A0G0XT95</accession>
<dbReference type="AlphaFoldDB" id="A0A0G0XT95"/>
<evidence type="ECO:0000313" key="1">
    <source>
        <dbReference type="EMBL" id="KKR91102.1"/>
    </source>
</evidence>
<comment type="caution">
    <text evidence="1">The sequence shown here is derived from an EMBL/GenBank/DDBJ whole genome shotgun (WGS) entry which is preliminary data.</text>
</comment>
<proteinExistence type="predicted"/>
<protein>
    <recommendedName>
        <fullName evidence="3">Antitoxin</fullName>
    </recommendedName>
</protein>
<dbReference type="EMBL" id="LCAO01000023">
    <property type="protein sequence ID" value="KKR91102.1"/>
    <property type="molecule type" value="Genomic_DNA"/>
</dbReference>
<gene>
    <name evidence="1" type="ORF">UU42_C0023G0005</name>
</gene>
<reference evidence="1 2" key="1">
    <citation type="journal article" date="2015" name="Nature">
        <title>rRNA introns, odd ribosomes, and small enigmatic genomes across a large radiation of phyla.</title>
        <authorList>
            <person name="Brown C.T."/>
            <person name="Hug L.A."/>
            <person name="Thomas B.C."/>
            <person name="Sharon I."/>
            <person name="Castelle C.J."/>
            <person name="Singh A."/>
            <person name="Wilkins M.J."/>
            <person name="Williams K.H."/>
            <person name="Banfield J.F."/>
        </authorList>
    </citation>
    <scope>NUCLEOTIDE SEQUENCE [LARGE SCALE GENOMIC DNA]</scope>
</reference>
<dbReference type="Proteomes" id="UP000034676">
    <property type="component" value="Unassembled WGS sequence"/>
</dbReference>
<evidence type="ECO:0000313" key="2">
    <source>
        <dbReference type="Proteomes" id="UP000034676"/>
    </source>
</evidence>
<name>A0A0G0XT95_9BACT</name>